<keyword evidence="2" id="KW-0966">Cell projection</keyword>
<evidence type="ECO:0000313" key="2">
    <source>
        <dbReference type="EMBL" id="PLT31066.1"/>
    </source>
</evidence>
<keyword evidence="2" id="KW-0969">Cilium</keyword>
<gene>
    <name evidence="2" type="ORF">CUU66_04490</name>
</gene>
<reference evidence="2 3" key="1">
    <citation type="submission" date="2017-11" db="EMBL/GenBank/DDBJ databases">
        <title>Comparitive Functional Genomics of Dry Heat Resistant strains isolated from the Viking Spacecraft.</title>
        <authorList>
            <person name="Seuylemezian A."/>
            <person name="Cooper K."/>
            <person name="Vaishampayan P."/>
        </authorList>
    </citation>
    <scope>NUCLEOTIDE SEQUENCE [LARGE SCALE GENOMIC DNA]</scope>
    <source>
        <strain evidence="2 3">V1-29</strain>
    </source>
</reference>
<keyword evidence="1" id="KW-1005">Bacterial flagellum biogenesis</keyword>
<dbReference type="Proteomes" id="UP000234748">
    <property type="component" value="Unassembled WGS sequence"/>
</dbReference>
<dbReference type="Pfam" id="PF05130">
    <property type="entry name" value="FlgN"/>
    <property type="match status" value="1"/>
</dbReference>
<dbReference type="InterPro" id="IPR036679">
    <property type="entry name" value="FlgN-like_sf"/>
</dbReference>
<evidence type="ECO:0000313" key="3">
    <source>
        <dbReference type="Proteomes" id="UP000234748"/>
    </source>
</evidence>
<keyword evidence="3" id="KW-1185">Reference proteome</keyword>
<name>A0A2N5M9N7_9BACI</name>
<protein>
    <submittedName>
        <fullName evidence="2">Flagellar protein FlgN</fullName>
    </submittedName>
</protein>
<sequence length="164" mass="18778">MSAQHIITAMEKLVKLHRSLHDLAEKKTNIIKAGSMEALNKIMIDEQKHVKAIGMIEREREQAVSEFLQKKGSMPSANVSACIELAEHSEKETLTVLKQSLLESVLSLKEINYLNQQLIYQSLQFINLSLDMVRPKQQVFNYEKPVQQKGQYQTGNRSYFNSKA</sequence>
<keyword evidence="2" id="KW-0282">Flagellum</keyword>
<dbReference type="EMBL" id="PGUY01000013">
    <property type="protein sequence ID" value="PLT31066.1"/>
    <property type="molecule type" value="Genomic_DNA"/>
</dbReference>
<dbReference type="SUPFAM" id="SSF140566">
    <property type="entry name" value="FlgN-like"/>
    <property type="match status" value="1"/>
</dbReference>
<dbReference type="RefSeq" id="WP_101640478.1">
    <property type="nucleotide sequence ID" value="NZ_PGUY01000013.1"/>
</dbReference>
<dbReference type="OrthoDB" id="2381500at2"/>
<accession>A0A2N5M9N7</accession>
<organism evidence="2 3">
    <name type="scientific">Peribacillus deserti</name>
    <dbReference type="NCBI Taxonomy" id="673318"/>
    <lineage>
        <taxon>Bacteria</taxon>
        <taxon>Bacillati</taxon>
        <taxon>Bacillota</taxon>
        <taxon>Bacilli</taxon>
        <taxon>Bacillales</taxon>
        <taxon>Bacillaceae</taxon>
        <taxon>Peribacillus</taxon>
    </lineage>
</organism>
<evidence type="ECO:0000256" key="1">
    <source>
        <dbReference type="ARBA" id="ARBA00022795"/>
    </source>
</evidence>
<dbReference type="InterPro" id="IPR007809">
    <property type="entry name" value="FlgN-like"/>
</dbReference>
<dbReference type="AlphaFoldDB" id="A0A2N5M9N7"/>
<dbReference type="GO" id="GO:0044780">
    <property type="term" value="P:bacterial-type flagellum assembly"/>
    <property type="evidence" value="ECO:0007669"/>
    <property type="project" value="InterPro"/>
</dbReference>
<proteinExistence type="predicted"/>
<comment type="caution">
    <text evidence="2">The sequence shown here is derived from an EMBL/GenBank/DDBJ whole genome shotgun (WGS) entry which is preliminary data.</text>
</comment>
<dbReference type="Gene3D" id="1.20.58.300">
    <property type="entry name" value="FlgN-like"/>
    <property type="match status" value="1"/>
</dbReference>